<proteinExistence type="predicted"/>
<dbReference type="InterPro" id="IPR016461">
    <property type="entry name" value="COMT-like"/>
</dbReference>
<dbReference type="Gene3D" id="3.40.50.150">
    <property type="entry name" value="Vaccinia Virus protein VP39"/>
    <property type="match status" value="1"/>
</dbReference>
<dbReference type="Pfam" id="PF00891">
    <property type="entry name" value="Methyltransf_2"/>
    <property type="match status" value="1"/>
</dbReference>
<dbReference type="SUPFAM" id="SSF53335">
    <property type="entry name" value="S-adenosyl-L-methionine-dependent methyltransferases"/>
    <property type="match status" value="1"/>
</dbReference>
<accession>A0A8H5FRF6</accession>
<comment type="caution">
    <text evidence="5">The sequence shown here is derived from an EMBL/GenBank/DDBJ whole genome shotgun (WGS) entry which is preliminary data.</text>
</comment>
<keyword evidence="6" id="KW-1185">Reference proteome</keyword>
<dbReference type="Proteomes" id="UP000559256">
    <property type="component" value="Unassembled WGS sequence"/>
</dbReference>
<evidence type="ECO:0000313" key="5">
    <source>
        <dbReference type="EMBL" id="KAF5346409.1"/>
    </source>
</evidence>
<feature type="domain" description="O-methyltransferase C-terminal" evidence="4">
    <location>
        <begin position="89"/>
        <end position="139"/>
    </location>
</feature>
<dbReference type="GO" id="GO:0008171">
    <property type="term" value="F:O-methyltransferase activity"/>
    <property type="evidence" value="ECO:0007669"/>
    <property type="project" value="InterPro"/>
</dbReference>
<name>A0A8H5FRF6_9AGAR</name>
<evidence type="ECO:0000256" key="2">
    <source>
        <dbReference type="ARBA" id="ARBA00022679"/>
    </source>
</evidence>
<dbReference type="GO" id="GO:0032259">
    <property type="term" value="P:methylation"/>
    <property type="evidence" value="ECO:0007669"/>
    <property type="project" value="UniProtKB-KW"/>
</dbReference>
<dbReference type="PROSITE" id="PS51683">
    <property type="entry name" value="SAM_OMT_II"/>
    <property type="match status" value="1"/>
</dbReference>
<dbReference type="InterPro" id="IPR029063">
    <property type="entry name" value="SAM-dependent_MTases_sf"/>
</dbReference>
<dbReference type="EMBL" id="JAACJM010000102">
    <property type="protein sequence ID" value="KAF5346409.1"/>
    <property type="molecule type" value="Genomic_DNA"/>
</dbReference>
<gene>
    <name evidence="5" type="ORF">D9758_012769</name>
</gene>
<reference evidence="5 6" key="1">
    <citation type="journal article" date="2020" name="ISME J.">
        <title>Uncovering the hidden diversity of litter-decomposition mechanisms in mushroom-forming fungi.</title>
        <authorList>
            <person name="Floudas D."/>
            <person name="Bentzer J."/>
            <person name="Ahren D."/>
            <person name="Johansson T."/>
            <person name="Persson P."/>
            <person name="Tunlid A."/>
        </authorList>
    </citation>
    <scope>NUCLEOTIDE SEQUENCE [LARGE SCALE GENOMIC DNA]</scope>
    <source>
        <strain evidence="5 6">CBS 291.85</strain>
    </source>
</reference>
<organism evidence="5 6">
    <name type="scientific">Tetrapyrgos nigripes</name>
    <dbReference type="NCBI Taxonomy" id="182062"/>
    <lineage>
        <taxon>Eukaryota</taxon>
        <taxon>Fungi</taxon>
        <taxon>Dikarya</taxon>
        <taxon>Basidiomycota</taxon>
        <taxon>Agaricomycotina</taxon>
        <taxon>Agaricomycetes</taxon>
        <taxon>Agaricomycetidae</taxon>
        <taxon>Agaricales</taxon>
        <taxon>Marasmiineae</taxon>
        <taxon>Marasmiaceae</taxon>
        <taxon>Tetrapyrgos</taxon>
    </lineage>
</organism>
<evidence type="ECO:0000256" key="3">
    <source>
        <dbReference type="ARBA" id="ARBA00022691"/>
    </source>
</evidence>
<sequence length="142" mass="15623">MYASSILNLIITFSLDVDHKTSAMAWEGLSDPECGHSSELTKTVFGRAMNTNLSYWDFLALPEQQHRHHIFGFLMQGIAAMQPPNMIFKALDWSSVSSNAKVVDVGGGIGTATMSLLEKYPDLTVVVQDLPHVVEEGRKING</sequence>
<dbReference type="AlphaFoldDB" id="A0A8H5FRF6"/>
<protein>
    <recommendedName>
        <fullName evidence="4">O-methyltransferase C-terminal domain-containing protein</fullName>
    </recommendedName>
</protein>
<dbReference type="InterPro" id="IPR001077">
    <property type="entry name" value="COMT_C"/>
</dbReference>
<dbReference type="PANTHER" id="PTHR43712:SF2">
    <property type="entry name" value="O-METHYLTRANSFERASE CICE"/>
    <property type="match status" value="1"/>
</dbReference>
<keyword evidence="1" id="KW-0489">Methyltransferase</keyword>
<evidence type="ECO:0000256" key="1">
    <source>
        <dbReference type="ARBA" id="ARBA00022603"/>
    </source>
</evidence>
<evidence type="ECO:0000313" key="6">
    <source>
        <dbReference type="Proteomes" id="UP000559256"/>
    </source>
</evidence>
<dbReference type="OrthoDB" id="2410195at2759"/>
<evidence type="ECO:0000259" key="4">
    <source>
        <dbReference type="Pfam" id="PF00891"/>
    </source>
</evidence>
<keyword evidence="2" id="KW-0808">Transferase</keyword>
<keyword evidence="3" id="KW-0949">S-adenosyl-L-methionine</keyword>
<dbReference type="PANTHER" id="PTHR43712">
    <property type="entry name" value="PUTATIVE (AFU_ORTHOLOGUE AFUA_4G14580)-RELATED"/>
    <property type="match status" value="1"/>
</dbReference>